<evidence type="ECO:0000256" key="6">
    <source>
        <dbReference type="PROSITE-ProRule" id="PRU00723"/>
    </source>
</evidence>
<comment type="caution">
    <text evidence="9">The sequence shown here is derived from an EMBL/GenBank/DDBJ whole genome shotgun (WGS) entry which is preliminary data.</text>
</comment>
<evidence type="ECO:0000313" key="10">
    <source>
        <dbReference type="Proteomes" id="UP000789508"/>
    </source>
</evidence>
<evidence type="ECO:0000256" key="5">
    <source>
        <dbReference type="ARBA" id="ARBA00023242"/>
    </source>
</evidence>
<protein>
    <submittedName>
        <fullName evidence="9">8200_t:CDS:1</fullName>
    </submittedName>
</protein>
<dbReference type="GO" id="GO:0008270">
    <property type="term" value="F:zinc ion binding"/>
    <property type="evidence" value="ECO:0007669"/>
    <property type="project" value="UniProtKB-KW"/>
</dbReference>
<accession>A0A9N8Z7J6</accession>
<dbReference type="PANTHER" id="PTHR46527:SF1">
    <property type="entry name" value="NUCLEOPORIN NUP42"/>
    <property type="match status" value="1"/>
</dbReference>
<dbReference type="AlphaFoldDB" id="A0A9N8Z7J6"/>
<dbReference type="Pfam" id="PF18044">
    <property type="entry name" value="zf-CCCH_4"/>
    <property type="match status" value="1"/>
</dbReference>
<dbReference type="Proteomes" id="UP000789508">
    <property type="component" value="Unassembled WGS sequence"/>
</dbReference>
<dbReference type="PROSITE" id="PS50103">
    <property type="entry name" value="ZF_C3H1"/>
    <property type="match status" value="1"/>
</dbReference>
<gene>
    <name evidence="9" type="ORF">ALEPTO_LOCUS2172</name>
</gene>
<dbReference type="PANTHER" id="PTHR46527">
    <property type="entry name" value="NUCLEOPORIN-LIKE PROTEIN 2"/>
    <property type="match status" value="1"/>
</dbReference>
<dbReference type="OrthoDB" id="20729at2759"/>
<evidence type="ECO:0000256" key="2">
    <source>
        <dbReference type="ARBA" id="ARBA00022723"/>
    </source>
</evidence>
<evidence type="ECO:0000259" key="8">
    <source>
        <dbReference type="PROSITE" id="PS50103"/>
    </source>
</evidence>
<sequence length="248" mass="27731">MSICKYFLEGRCSFGSRCKNEHPQQNGQFQAYNDRSGGSSSLLSRLGYSTGSPGNSRRNQTNTIDEKAVRDDLNKERPQYPYSVFAPGKEEPNLIEGTDFSPEELRLEFYKLRNIIGGEMQYQAGVRDLQSKFDNQFNEINKDLRGALRNFENKKRQQEQASSVFGQTNNQFMGMSTGSFGAAPATTVGGFPGGGGILPNNTTEQQFKRIDPQNIPQLSLVDPHPSSIEFEMVPDLPPQQTSPYPQLQ</sequence>
<feature type="compositionally biased region" description="Polar residues" evidence="7">
    <location>
        <begin position="53"/>
        <end position="63"/>
    </location>
</feature>
<keyword evidence="5" id="KW-0539">Nucleus</keyword>
<feature type="compositionally biased region" description="Low complexity" evidence="7">
    <location>
        <begin position="36"/>
        <end position="52"/>
    </location>
</feature>
<evidence type="ECO:0000256" key="1">
    <source>
        <dbReference type="ARBA" id="ARBA00004123"/>
    </source>
</evidence>
<keyword evidence="3 6" id="KW-0863">Zinc-finger</keyword>
<evidence type="ECO:0000256" key="4">
    <source>
        <dbReference type="ARBA" id="ARBA00022833"/>
    </source>
</evidence>
<organism evidence="9 10">
    <name type="scientific">Ambispora leptoticha</name>
    <dbReference type="NCBI Taxonomy" id="144679"/>
    <lineage>
        <taxon>Eukaryota</taxon>
        <taxon>Fungi</taxon>
        <taxon>Fungi incertae sedis</taxon>
        <taxon>Mucoromycota</taxon>
        <taxon>Glomeromycotina</taxon>
        <taxon>Glomeromycetes</taxon>
        <taxon>Archaeosporales</taxon>
        <taxon>Ambisporaceae</taxon>
        <taxon>Ambispora</taxon>
    </lineage>
</organism>
<dbReference type="InterPro" id="IPR041367">
    <property type="entry name" value="Znf-CCCH_4"/>
</dbReference>
<dbReference type="InterPro" id="IPR051767">
    <property type="entry name" value="Nucleoporin_NUP42"/>
</dbReference>
<keyword evidence="2 6" id="KW-0479">Metal-binding</keyword>
<comment type="subcellular location">
    <subcellularLocation>
        <location evidence="1">Nucleus</location>
    </subcellularLocation>
</comment>
<name>A0A9N8Z7J6_9GLOM</name>
<dbReference type="EMBL" id="CAJVPS010000297">
    <property type="protein sequence ID" value="CAG8474473.1"/>
    <property type="molecule type" value="Genomic_DNA"/>
</dbReference>
<reference evidence="9" key="1">
    <citation type="submission" date="2021-06" db="EMBL/GenBank/DDBJ databases">
        <authorList>
            <person name="Kallberg Y."/>
            <person name="Tangrot J."/>
            <person name="Rosling A."/>
        </authorList>
    </citation>
    <scope>NUCLEOTIDE SEQUENCE</scope>
    <source>
        <strain evidence="9">FL130A</strain>
    </source>
</reference>
<evidence type="ECO:0000256" key="3">
    <source>
        <dbReference type="ARBA" id="ARBA00022771"/>
    </source>
</evidence>
<dbReference type="InterPro" id="IPR000571">
    <property type="entry name" value="Znf_CCCH"/>
</dbReference>
<feature type="region of interest" description="Disordered" evidence="7">
    <location>
        <begin position="30"/>
        <end position="65"/>
    </location>
</feature>
<keyword evidence="4 6" id="KW-0862">Zinc</keyword>
<evidence type="ECO:0000256" key="7">
    <source>
        <dbReference type="SAM" id="MobiDB-lite"/>
    </source>
</evidence>
<evidence type="ECO:0000313" key="9">
    <source>
        <dbReference type="EMBL" id="CAG8474473.1"/>
    </source>
</evidence>
<proteinExistence type="predicted"/>
<feature type="domain" description="C3H1-type" evidence="8">
    <location>
        <begin position="1"/>
        <end position="25"/>
    </location>
</feature>
<dbReference type="GO" id="GO:0005634">
    <property type="term" value="C:nucleus"/>
    <property type="evidence" value="ECO:0007669"/>
    <property type="project" value="UniProtKB-SubCell"/>
</dbReference>
<feature type="zinc finger region" description="C3H1-type" evidence="6">
    <location>
        <begin position="1"/>
        <end position="25"/>
    </location>
</feature>
<keyword evidence="10" id="KW-1185">Reference proteome</keyword>
<dbReference type="Gene3D" id="4.10.1000.10">
    <property type="entry name" value="Zinc finger, CCCH-type"/>
    <property type="match status" value="1"/>
</dbReference>